<dbReference type="RefSeq" id="XP_022307612.1">
    <property type="nucleotide sequence ID" value="XM_022451904.1"/>
</dbReference>
<dbReference type="KEGG" id="cvn:111113611"/>
<sequence length="185" mass="21176">MDSFQDVIRCELCDTPVPPKHCDICEHEEHKTENILKMIETKKELMQKDLQNLQKSIYPKYEEAATNIQTQLSDANEYFQRLITLLDKQGRALHTEIDTIIQGMVSDINEMKAQHKAAIDRREDAINRTITEIERGDLLRSVQTKSGNNPQGIAVIKSRGLVYSDYKDSSINLLVTLNTSARTRT</sequence>
<name>A0A8B8BW64_CRAVI</name>
<reference evidence="2" key="1">
    <citation type="submission" date="2025-08" db="UniProtKB">
        <authorList>
            <consortium name="RefSeq"/>
        </authorList>
    </citation>
    <scope>IDENTIFICATION</scope>
    <source>
        <tissue evidence="2">Whole sample</tissue>
    </source>
</reference>
<dbReference type="AlphaFoldDB" id="A0A8B8BW64"/>
<dbReference type="GeneID" id="111113611"/>
<gene>
    <name evidence="2" type="primary">LOC111113611</name>
</gene>
<evidence type="ECO:0000313" key="1">
    <source>
        <dbReference type="Proteomes" id="UP000694844"/>
    </source>
</evidence>
<dbReference type="SUPFAM" id="SSF58113">
    <property type="entry name" value="Apolipoprotein A-I"/>
    <property type="match status" value="1"/>
</dbReference>
<organism evidence="1 2">
    <name type="scientific">Crassostrea virginica</name>
    <name type="common">Eastern oyster</name>
    <dbReference type="NCBI Taxonomy" id="6565"/>
    <lineage>
        <taxon>Eukaryota</taxon>
        <taxon>Metazoa</taxon>
        <taxon>Spiralia</taxon>
        <taxon>Lophotrochozoa</taxon>
        <taxon>Mollusca</taxon>
        <taxon>Bivalvia</taxon>
        <taxon>Autobranchia</taxon>
        <taxon>Pteriomorphia</taxon>
        <taxon>Ostreida</taxon>
        <taxon>Ostreoidea</taxon>
        <taxon>Ostreidae</taxon>
        <taxon>Crassostrea</taxon>
    </lineage>
</organism>
<protein>
    <submittedName>
        <fullName evidence="2">Uncharacterized protein LOC111113611</fullName>
    </submittedName>
</protein>
<accession>A0A8B8BW64</accession>
<dbReference type="OrthoDB" id="153872at2759"/>
<keyword evidence="1" id="KW-1185">Reference proteome</keyword>
<evidence type="ECO:0000313" key="2">
    <source>
        <dbReference type="RefSeq" id="XP_022307612.1"/>
    </source>
</evidence>
<dbReference type="Proteomes" id="UP000694844">
    <property type="component" value="Chromosome 9"/>
</dbReference>
<proteinExistence type="predicted"/>